<dbReference type="InterPro" id="IPR003593">
    <property type="entry name" value="AAA+_ATPase"/>
</dbReference>
<accession>A0AAV1RSV9</accession>
<keyword evidence="3" id="KW-0611">Plant defense</keyword>
<evidence type="ECO:0000256" key="4">
    <source>
        <dbReference type="SAM" id="SignalP"/>
    </source>
</evidence>
<dbReference type="GO" id="GO:0043531">
    <property type="term" value="F:ADP binding"/>
    <property type="evidence" value="ECO:0007669"/>
    <property type="project" value="InterPro"/>
</dbReference>
<keyword evidence="4" id="KW-0732">Signal</keyword>
<dbReference type="InterPro" id="IPR002182">
    <property type="entry name" value="NB-ARC"/>
</dbReference>
<dbReference type="InterPro" id="IPR027417">
    <property type="entry name" value="P-loop_NTPase"/>
</dbReference>
<dbReference type="InterPro" id="IPR008808">
    <property type="entry name" value="Powdery_mildew-R_dom"/>
</dbReference>
<reference evidence="6 7" key="1">
    <citation type="submission" date="2024-01" db="EMBL/GenBank/DDBJ databases">
        <authorList>
            <person name="Waweru B."/>
        </authorList>
    </citation>
    <scope>NUCLEOTIDE SEQUENCE [LARGE SCALE GENOMIC DNA]</scope>
</reference>
<dbReference type="SMART" id="SM00382">
    <property type="entry name" value="AAA"/>
    <property type="match status" value="1"/>
</dbReference>
<comment type="similarity">
    <text evidence="1">Belongs to the disease resistance NB-LRR family.</text>
</comment>
<evidence type="ECO:0000313" key="7">
    <source>
        <dbReference type="Proteomes" id="UP001314170"/>
    </source>
</evidence>
<evidence type="ECO:0000259" key="5">
    <source>
        <dbReference type="PROSITE" id="PS51153"/>
    </source>
</evidence>
<dbReference type="GO" id="GO:0006952">
    <property type="term" value="P:defense response"/>
    <property type="evidence" value="ECO:0007669"/>
    <property type="project" value="UniProtKB-KW"/>
</dbReference>
<organism evidence="6 7">
    <name type="scientific">Dovyalis caffra</name>
    <dbReference type="NCBI Taxonomy" id="77055"/>
    <lineage>
        <taxon>Eukaryota</taxon>
        <taxon>Viridiplantae</taxon>
        <taxon>Streptophyta</taxon>
        <taxon>Embryophyta</taxon>
        <taxon>Tracheophyta</taxon>
        <taxon>Spermatophyta</taxon>
        <taxon>Magnoliopsida</taxon>
        <taxon>eudicotyledons</taxon>
        <taxon>Gunneridae</taxon>
        <taxon>Pentapetalae</taxon>
        <taxon>rosids</taxon>
        <taxon>fabids</taxon>
        <taxon>Malpighiales</taxon>
        <taxon>Salicaceae</taxon>
        <taxon>Flacourtieae</taxon>
        <taxon>Dovyalis</taxon>
    </lineage>
</organism>
<feature type="signal peptide" evidence="4">
    <location>
        <begin position="1"/>
        <end position="19"/>
    </location>
</feature>
<dbReference type="Gene3D" id="3.40.50.300">
    <property type="entry name" value="P-loop containing nucleotide triphosphate hydrolases"/>
    <property type="match status" value="1"/>
</dbReference>
<dbReference type="Gene3D" id="3.80.10.10">
    <property type="entry name" value="Ribonuclease Inhibitor"/>
    <property type="match status" value="2"/>
</dbReference>
<dbReference type="Pfam" id="PF05659">
    <property type="entry name" value="RPW8"/>
    <property type="match status" value="1"/>
</dbReference>
<feature type="domain" description="RPW8" evidence="5">
    <location>
        <begin position="199"/>
        <end position="350"/>
    </location>
</feature>
<feature type="chain" id="PRO_5043370865" description="RPW8 domain-containing protein" evidence="4">
    <location>
        <begin position="20"/>
        <end position="1004"/>
    </location>
</feature>
<dbReference type="PANTHER" id="PTHR36766:SF3">
    <property type="entry name" value="RPW8 DOMAIN-CONTAINING PROTEIN"/>
    <property type="match status" value="1"/>
</dbReference>
<keyword evidence="7" id="KW-1185">Reference proteome</keyword>
<dbReference type="AlphaFoldDB" id="A0AAV1RSV9"/>
<evidence type="ECO:0000313" key="6">
    <source>
        <dbReference type="EMBL" id="CAK7339410.1"/>
    </source>
</evidence>
<dbReference type="Gene3D" id="1.10.8.430">
    <property type="entry name" value="Helical domain of apoptotic protease-activating factors"/>
    <property type="match status" value="1"/>
</dbReference>
<evidence type="ECO:0000256" key="2">
    <source>
        <dbReference type="ARBA" id="ARBA00022737"/>
    </source>
</evidence>
<evidence type="ECO:0000256" key="3">
    <source>
        <dbReference type="ARBA" id="ARBA00022821"/>
    </source>
</evidence>
<name>A0AAV1RSV9_9ROSI</name>
<evidence type="ECO:0000256" key="1">
    <source>
        <dbReference type="ARBA" id="ARBA00008894"/>
    </source>
</evidence>
<gene>
    <name evidence="6" type="ORF">DCAF_LOCUS14462</name>
</gene>
<dbReference type="Proteomes" id="UP001314170">
    <property type="component" value="Unassembled WGS sequence"/>
</dbReference>
<dbReference type="PRINTS" id="PR00364">
    <property type="entry name" value="DISEASERSIST"/>
</dbReference>
<dbReference type="InterPro" id="IPR042197">
    <property type="entry name" value="Apaf_helical"/>
</dbReference>
<dbReference type="SUPFAM" id="SSF52540">
    <property type="entry name" value="P-loop containing nucleoside triphosphate hydrolases"/>
    <property type="match status" value="1"/>
</dbReference>
<proteinExistence type="inferred from homology"/>
<dbReference type="Gene3D" id="1.10.10.10">
    <property type="entry name" value="Winged helix-like DNA-binding domain superfamily/Winged helix DNA-binding domain"/>
    <property type="match status" value="1"/>
</dbReference>
<dbReference type="SUPFAM" id="SSF52047">
    <property type="entry name" value="RNI-like"/>
    <property type="match status" value="1"/>
</dbReference>
<dbReference type="PANTHER" id="PTHR36766">
    <property type="entry name" value="PLANT BROAD-SPECTRUM MILDEW RESISTANCE PROTEIN RPW8"/>
    <property type="match status" value="1"/>
</dbReference>
<dbReference type="InterPro" id="IPR036388">
    <property type="entry name" value="WH-like_DNA-bd_sf"/>
</dbReference>
<keyword evidence="2" id="KW-0677">Repeat</keyword>
<sequence length="1004" mass="113348">MTCFNFACLFWLEWEALQAALRMGIVGLQGSFSSSWQQPFYIRWLIKINGKSTVIHSHGYIVFRWKVLLIGGVTHVRNKGCGYITGRGCDFCTGLGCGFVTDWGCRTATGWSWRAEPVLRFGLQQCCLFGLFYGYWMVLGNCCWAEPVLGCGVWICYCWKSALCVVAILDLSLGYWASLGYAGPGLEDVLEESAALETAMAAAFIGGAALGAVFGELLKAVLDVKDKALMFRSNLETMEDILQSIIPILQDIDQLNKALDGRKEETEKIMKVIRKAEKLVLKCTKIHRYNYWEKSRYTNKLLKLEGSLKLFFQIIMQGQTARDVKKILVEVTGKHSSRGRKIGFYASSAVPEPPANPVGSELVLEELKMELFKDGVSMVVLSAPPGCGKTTLAKLLCHDKEVQGKFQDNIFYVIASKNASMEGVVRRLFKHRGLDVGDFQSDEDVVYQLEQFLKNIGPSPILLVLDDVWPGSESLLENFKFQIPDYKILVTSRSDFPRFGSTYKLQPLNYDDSLTLFCNSAFLPDQSAKIADEDVVSKIVKGCKGFPLALKVVGKSLCGEPAEIWKTRATELSKVGSIFEYSDLLNSLQRSLDALDKKVIVKECFMDLCSFPEDQRIPVNALIDMWMELYKLDEEAYAVAKIQELSNRNLVDLVVTRDDLSGCYNHHFAMQHDLLRELTIHQSELEPIEQKKRLVLEIHANNVPDWWMEQKKPSISSRLLSISTDENFSSSWCSMQAPEVEVLVLNCQTKNYTLPEFIAGMEKLKVLIFMNHGSLPTEFSNFQLLASVPNLKRIRLEQVSIPSFAFTSTKLENIQKLSLFMCNIGQAFGTSTILVSEALPNLVEINIDYSNDLIELPGEICHLIKLRNISITNCHKLIALPREIGKLVNLEILRLGSCIELLELPHTIGGLHNLNILDISECLEIERLPEEIGEVQNLSMLHMIGCSNIHELPPSIVNLKYLKEVVCDEETADLWEPVRHVLENLRIKVHKEDINLDWLDNHRF</sequence>
<dbReference type="Pfam" id="PF00931">
    <property type="entry name" value="NB-ARC"/>
    <property type="match status" value="1"/>
</dbReference>
<comment type="caution">
    <text evidence="6">The sequence shown here is derived from an EMBL/GenBank/DDBJ whole genome shotgun (WGS) entry which is preliminary data.</text>
</comment>
<dbReference type="EMBL" id="CAWUPB010001158">
    <property type="protein sequence ID" value="CAK7339410.1"/>
    <property type="molecule type" value="Genomic_DNA"/>
</dbReference>
<dbReference type="PROSITE" id="PS51153">
    <property type="entry name" value="RPW8"/>
    <property type="match status" value="1"/>
</dbReference>
<dbReference type="InterPro" id="IPR032675">
    <property type="entry name" value="LRR_dom_sf"/>
</dbReference>
<protein>
    <recommendedName>
        <fullName evidence="5">RPW8 domain-containing protein</fullName>
    </recommendedName>
</protein>